<evidence type="ECO:0000256" key="2">
    <source>
        <dbReference type="ARBA" id="ARBA00022737"/>
    </source>
</evidence>
<keyword evidence="3" id="KW-0547">Nucleotide-binding</keyword>
<dbReference type="InterPro" id="IPR003593">
    <property type="entry name" value="AAA+_ATPase"/>
</dbReference>
<dbReference type="GO" id="GO:0005524">
    <property type="term" value="F:ATP binding"/>
    <property type="evidence" value="ECO:0007669"/>
    <property type="project" value="UniProtKB-KW"/>
</dbReference>
<accession>A0A9D1ICZ0</accession>
<evidence type="ECO:0000256" key="3">
    <source>
        <dbReference type="ARBA" id="ARBA00022741"/>
    </source>
</evidence>
<dbReference type="PANTHER" id="PTHR43790">
    <property type="entry name" value="CARBOHYDRATE TRANSPORT ATP-BINDING PROTEIN MG119-RELATED"/>
    <property type="match status" value="1"/>
</dbReference>
<dbReference type="InterPro" id="IPR017871">
    <property type="entry name" value="ABC_transporter-like_CS"/>
</dbReference>
<dbReference type="SMART" id="SM00382">
    <property type="entry name" value="AAA"/>
    <property type="match status" value="2"/>
</dbReference>
<dbReference type="InterPro" id="IPR003439">
    <property type="entry name" value="ABC_transporter-like_ATP-bd"/>
</dbReference>
<dbReference type="InterPro" id="IPR027417">
    <property type="entry name" value="P-loop_NTPase"/>
</dbReference>
<reference evidence="6" key="1">
    <citation type="submission" date="2020-10" db="EMBL/GenBank/DDBJ databases">
        <authorList>
            <person name="Gilroy R."/>
        </authorList>
    </citation>
    <scope>NUCLEOTIDE SEQUENCE</scope>
    <source>
        <strain evidence="6">ChiHcec3-11533</strain>
    </source>
</reference>
<keyword evidence="2" id="KW-0677">Repeat</keyword>
<dbReference type="AlphaFoldDB" id="A0A9D1ICZ0"/>
<sequence length="500" mass="54257">MLELRNINKAYGEVVALKDANFSIERGEIVALLGANGSGKSTMVKILGGSVKSDSGTILIDGREVKISSSGASRALKIAVAYQELSLLSRMTVWENVMLGHYIRGKFGLVDQDANREYVKALIAQFKIDCGPEDYPQDLSPSTLSLIEIIKAVSWKPDVLLLDEVTATLHHNEVETLFENLRRLAKEGMRIVTVTHRLEEVFRIASRAVILRNGVSVADVDLKKTDVDTLVYHMTGKMPEAVERHSDADDTGNAGDIVLNVENVQVGNSVKGVSMKIRKGEIVGLGGLEGQGQSVFLRSLYGVHPLRSGSVQLGGKPLSLNSPADAVKAGIGFISGDRNRESVFSQRSIGENIFCAKLSEGSAFSFVTSKKINHEAMGIVESHGIKIGKITDPISSLSGGNQQKVVFGRWIYESPNVLLLDDPTKGVDVAARAELHDFLRQAAENGMTIIMVSSDNVELLDVSDRIFVFYEGQIHATLTGEDRTEEKLVSAMMGMSAKEA</sequence>
<gene>
    <name evidence="6" type="ORF">IAB02_07215</name>
</gene>
<dbReference type="GO" id="GO:0016887">
    <property type="term" value="F:ATP hydrolysis activity"/>
    <property type="evidence" value="ECO:0007669"/>
    <property type="project" value="InterPro"/>
</dbReference>
<evidence type="ECO:0000313" key="6">
    <source>
        <dbReference type="EMBL" id="HIU34336.1"/>
    </source>
</evidence>
<feature type="domain" description="ABC transporter" evidence="5">
    <location>
        <begin position="252"/>
        <end position="496"/>
    </location>
</feature>
<dbReference type="Pfam" id="PF00005">
    <property type="entry name" value="ABC_tran"/>
    <property type="match status" value="2"/>
</dbReference>
<evidence type="ECO:0000256" key="4">
    <source>
        <dbReference type="ARBA" id="ARBA00022840"/>
    </source>
</evidence>
<dbReference type="CDD" id="cd03215">
    <property type="entry name" value="ABC_Carb_Monos_II"/>
    <property type="match status" value="1"/>
</dbReference>
<dbReference type="EMBL" id="DVMU01000162">
    <property type="protein sequence ID" value="HIU34336.1"/>
    <property type="molecule type" value="Genomic_DNA"/>
</dbReference>
<organism evidence="6 7">
    <name type="scientific">Candidatus Pullichristensenella excrementigallinarum</name>
    <dbReference type="NCBI Taxonomy" id="2840907"/>
    <lineage>
        <taxon>Bacteria</taxon>
        <taxon>Bacillati</taxon>
        <taxon>Bacillota</taxon>
        <taxon>Clostridia</taxon>
        <taxon>Candidatus Pullichristensenella</taxon>
    </lineage>
</organism>
<keyword evidence="4 6" id="KW-0067">ATP-binding</keyword>
<dbReference type="CDD" id="cd03216">
    <property type="entry name" value="ABC_Carb_Monos_I"/>
    <property type="match status" value="1"/>
</dbReference>
<evidence type="ECO:0000256" key="1">
    <source>
        <dbReference type="ARBA" id="ARBA00022448"/>
    </source>
</evidence>
<dbReference type="PANTHER" id="PTHR43790:SF9">
    <property type="entry name" value="GALACTOFURANOSE TRANSPORTER ATP-BINDING PROTEIN YTFR"/>
    <property type="match status" value="1"/>
</dbReference>
<keyword evidence="1" id="KW-0813">Transport</keyword>
<dbReference type="PROSITE" id="PS50893">
    <property type="entry name" value="ABC_TRANSPORTER_2"/>
    <property type="match status" value="2"/>
</dbReference>
<dbReference type="Gene3D" id="3.40.50.300">
    <property type="entry name" value="P-loop containing nucleotide triphosphate hydrolases"/>
    <property type="match status" value="2"/>
</dbReference>
<name>A0A9D1ICZ0_9FIRM</name>
<dbReference type="PROSITE" id="PS00211">
    <property type="entry name" value="ABC_TRANSPORTER_1"/>
    <property type="match status" value="1"/>
</dbReference>
<proteinExistence type="predicted"/>
<dbReference type="InterPro" id="IPR050107">
    <property type="entry name" value="ABC_carbohydrate_import_ATPase"/>
</dbReference>
<protein>
    <submittedName>
        <fullName evidence="6">Sugar ABC transporter ATP-binding protein</fullName>
    </submittedName>
</protein>
<feature type="domain" description="ABC transporter" evidence="5">
    <location>
        <begin position="2"/>
        <end position="238"/>
    </location>
</feature>
<dbReference type="Proteomes" id="UP000824072">
    <property type="component" value="Unassembled WGS sequence"/>
</dbReference>
<evidence type="ECO:0000259" key="5">
    <source>
        <dbReference type="PROSITE" id="PS50893"/>
    </source>
</evidence>
<reference evidence="6" key="2">
    <citation type="journal article" date="2021" name="PeerJ">
        <title>Extensive microbial diversity within the chicken gut microbiome revealed by metagenomics and culture.</title>
        <authorList>
            <person name="Gilroy R."/>
            <person name="Ravi A."/>
            <person name="Getino M."/>
            <person name="Pursley I."/>
            <person name="Horton D.L."/>
            <person name="Alikhan N.F."/>
            <person name="Baker D."/>
            <person name="Gharbi K."/>
            <person name="Hall N."/>
            <person name="Watson M."/>
            <person name="Adriaenssens E.M."/>
            <person name="Foster-Nyarko E."/>
            <person name="Jarju S."/>
            <person name="Secka A."/>
            <person name="Antonio M."/>
            <person name="Oren A."/>
            <person name="Chaudhuri R.R."/>
            <person name="La Ragione R."/>
            <person name="Hildebrand F."/>
            <person name="Pallen M.J."/>
        </authorList>
    </citation>
    <scope>NUCLEOTIDE SEQUENCE</scope>
    <source>
        <strain evidence="6">ChiHcec3-11533</strain>
    </source>
</reference>
<comment type="caution">
    <text evidence="6">The sequence shown here is derived from an EMBL/GenBank/DDBJ whole genome shotgun (WGS) entry which is preliminary data.</text>
</comment>
<evidence type="ECO:0000313" key="7">
    <source>
        <dbReference type="Proteomes" id="UP000824072"/>
    </source>
</evidence>
<dbReference type="SUPFAM" id="SSF52540">
    <property type="entry name" value="P-loop containing nucleoside triphosphate hydrolases"/>
    <property type="match status" value="2"/>
</dbReference>